<dbReference type="Pfam" id="PF12276">
    <property type="entry name" value="DUF3617"/>
    <property type="match status" value="1"/>
</dbReference>
<organism evidence="3 4">
    <name type="scientific">Sphingorhabdus buctiana</name>
    <dbReference type="NCBI Taxonomy" id="1508805"/>
    <lineage>
        <taxon>Bacteria</taxon>
        <taxon>Pseudomonadati</taxon>
        <taxon>Pseudomonadota</taxon>
        <taxon>Alphaproteobacteria</taxon>
        <taxon>Sphingomonadales</taxon>
        <taxon>Sphingomonadaceae</taxon>
        <taxon>Sphingorhabdus</taxon>
    </lineage>
</organism>
<feature type="region of interest" description="Disordered" evidence="1">
    <location>
        <begin position="23"/>
        <end position="43"/>
    </location>
</feature>
<proteinExistence type="predicted"/>
<feature type="compositionally biased region" description="Basic and acidic residues" evidence="1">
    <location>
        <begin position="34"/>
        <end position="43"/>
    </location>
</feature>
<dbReference type="EMBL" id="JBHUEL010000011">
    <property type="protein sequence ID" value="MFD1767866.1"/>
    <property type="molecule type" value="Genomic_DNA"/>
</dbReference>
<comment type="caution">
    <text evidence="3">The sequence shown here is derived from an EMBL/GenBank/DDBJ whole genome shotgun (WGS) entry which is preliminary data.</text>
</comment>
<reference evidence="4" key="1">
    <citation type="journal article" date="2019" name="Int. J. Syst. Evol. Microbiol.">
        <title>The Global Catalogue of Microorganisms (GCM) 10K type strain sequencing project: providing services to taxonomists for standard genome sequencing and annotation.</title>
        <authorList>
            <consortium name="The Broad Institute Genomics Platform"/>
            <consortium name="The Broad Institute Genome Sequencing Center for Infectious Disease"/>
            <person name="Wu L."/>
            <person name="Ma J."/>
        </authorList>
    </citation>
    <scope>NUCLEOTIDE SEQUENCE [LARGE SCALE GENOMIC DNA]</scope>
    <source>
        <strain evidence="4">CGMCC 1.12449</strain>
    </source>
</reference>
<evidence type="ECO:0000256" key="2">
    <source>
        <dbReference type="SAM" id="SignalP"/>
    </source>
</evidence>
<name>A0ABW4MFJ8_9SPHN</name>
<keyword evidence="4" id="KW-1185">Reference proteome</keyword>
<feature type="compositionally biased region" description="Polar residues" evidence="1">
    <location>
        <begin position="23"/>
        <end position="33"/>
    </location>
</feature>
<protein>
    <submittedName>
        <fullName evidence="3">DUF3617 domain-containing protein</fullName>
    </submittedName>
</protein>
<accession>A0ABW4MFJ8</accession>
<evidence type="ECO:0000313" key="3">
    <source>
        <dbReference type="EMBL" id="MFD1767866.1"/>
    </source>
</evidence>
<dbReference type="InterPro" id="IPR022061">
    <property type="entry name" value="DUF3617"/>
</dbReference>
<keyword evidence="2" id="KW-0732">Signal</keyword>
<feature type="chain" id="PRO_5045261455" evidence="2">
    <location>
        <begin position="24"/>
        <end position="184"/>
    </location>
</feature>
<gene>
    <name evidence="3" type="ORF">ACFSAG_13545</name>
</gene>
<sequence>MTMKAVSLSAMVLLITVSGCSDSADTNGDGSVSRQERAEEMRRDGYLAMQPGRWRMNFAFTEIDVPRLGDEEKASIKAQLAKGASGLSCLSEADAAKPGPDFFGGEGAEDCSYTHFDIAGNRVDMALSCGMGDLGKAKMKLDGTLGDADFNFDTDLEVQVPMAGKIKLKGSMTGTHEGECRGDE</sequence>
<feature type="signal peptide" evidence="2">
    <location>
        <begin position="1"/>
        <end position="23"/>
    </location>
</feature>
<dbReference type="PROSITE" id="PS51257">
    <property type="entry name" value="PROKAR_LIPOPROTEIN"/>
    <property type="match status" value="1"/>
</dbReference>
<dbReference type="RefSeq" id="WP_381515826.1">
    <property type="nucleotide sequence ID" value="NZ_JBHUEL010000011.1"/>
</dbReference>
<evidence type="ECO:0000256" key="1">
    <source>
        <dbReference type="SAM" id="MobiDB-lite"/>
    </source>
</evidence>
<evidence type="ECO:0000313" key="4">
    <source>
        <dbReference type="Proteomes" id="UP001597215"/>
    </source>
</evidence>
<dbReference type="Proteomes" id="UP001597215">
    <property type="component" value="Unassembled WGS sequence"/>
</dbReference>